<keyword evidence="2" id="KW-1185">Reference proteome</keyword>
<accession>A0ABW1J1C5</accession>
<dbReference type="RefSeq" id="WP_379584296.1">
    <property type="nucleotide sequence ID" value="NZ_JBHSQW010000016.1"/>
</dbReference>
<reference evidence="2" key="1">
    <citation type="journal article" date="2019" name="Int. J. Syst. Evol. Microbiol.">
        <title>The Global Catalogue of Microorganisms (GCM) 10K type strain sequencing project: providing services to taxonomists for standard genome sequencing and annotation.</title>
        <authorList>
            <consortium name="The Broad Institute Genomics Platform"/>
            <consortium name="The Broad Institute Genome Sequencing Center for Infectious Disease"/>
            <person name="Wu L."/>
            <person name="Ma J."/>
        </authorList>
    </citation>
    <scope>NUCLEOTIDE SEQUENCE [LARGE SCALE GENOMIC DNA]</scope>
    <source>
        <strain evidence="2">CCM 8391</strain>
    </source>
</reference>
<comment type="caution">
    <text evidence="1">The sequence shown here is derived from an EMBL/GenBank/DDBJ whole genome shotgun (WGS) entry which is preliminary data.</text>
</comment>
<evidence type="ECO:0000313" key="1">
    <source>
        <dbReference type="EMBL" id="MFC5994267.1"/>
    </source>
</evidence>
<gene>
    <name evidence="1" type="ORF">ACFQE5_08580</name>
</gene>
<organism evidence="1 2">
    <name type="scientific">Pseudonocardia hispaniensis</name>
    <dbReference type="NCBI Taxonomy" id="904933"/>
    <lineage>
        <taxon>Bacteria</taxon>
        <taxon>Bacillati</taxon>
        <taxon>Actinomycetota</taxon>
        <taxon>Actinomycetes</taxon>
        <taxon>Pseudonocardiales</taxon>
        <taxon>Pseudonocardiaceae</taxon>
        <taxon>Pseudonocardia</taxon>
    </lineage>
</organism>
<dbReference type="EMBL" id="JBHSQW010000016">
    <property type="protein sequence ID" value="MFC5994267.1"/>
    <property type="molecule type" value="Genomic_DNA"/>
</dbReference>
<proteinExistence type="predicted"/>
<evidence type="ECO:0008006" key="3">
    <source>
        <dbReference type="Google" id="ProtNLM"/>
    </source>
</evidence>
<name>A0ABW1J1C5_9PSEU</name>
<protein>
    <recommendedName>
        <fullName evidence="3">Gluconate 2-dehydrogenase subunit 3-like protein</fullName>
    </recommendedName>
</protein>
<evidence type="ECO:0000313" key="2">
    <source>
        <dbReference type="Proteomes" id="UP001596302"/>
    </source>
</evidence>
<dbReference type="Proteomes" id="UP001596302">
    <property type="component" value="Unassembled WGS sequence"/>
</dbReference>
<sequence length="145" mass="15723">MNGLLSDQQRRTLVDLLRTAFPHDGFPVGAYQRTADAVLAKAADAPRLLAQLVQGLSDVDQLRGVAFSQLDAETATAVVRGIADTPFFAGIVEVAVVALYDDREVWDVLGYEGPSFDKGGYLNRGFNDLDWLPEPRIEEAEGVSA</sequence>